<sequence length="181" mass="20139">MNKFLKWAAIIIGSLAILLFVAFKFMQSNTKKASPEQTVALKQGGKDVTVFYCRPYKKGREIFGGLVPYGEVWRTGANEATTFTTKNELVIGGKLLPAGEYTLWTIPERDKWTVIFNSKQYGWGVSFDGKASHEADADVLKVEVPTEVLSVPVEQFTISFNEAVPAMELAWDQTKVAVPLK</sequence>
<protein>
    <submittedName>
        <fullName evidence="2">DUF2911 domain-containing protein</fullName>
    </submittedName>
</protein>
<keyword evidence="1" id="KW-0812">Transmembrane</keyword>
<dbReference type="EMBL" id="WHLY01000002">
    <property type="protein sequence ID" value="MPR34235.1"/>
    <property type="molecule type" value="Genomic_DNA"/>
</dbReference>
<dbReference type="Proteomes" id="UP000479293">
    <property type="component" value="Unassembled WGS sequence"/>
</dbReference>
<dbReference type="Pfam" id="PF11138">
    <property type="entry name" value="DUF2911"/>
    <property type="match status" value="1"/>
</dbReference>
<comment type="caution">
    <text evidence="2">The sequence shown here is derived from an EMBL/GenBank/DDBJ whole genome shotgun (WGS) entry which is preliminary data.</text>
</comment>
<keyword evidence="3" id="KW-1185">Reference proteome</keyword>
<dbReference type="AlphaFoldDB" id="A0A7C9BJC2"/>
<dbReference type="RefSeq" id="WP_152760271.1">
    <property type="nucleotide sequence ID" value="NZ_WHLY01000002.1"/>
</dbReference>
<reference evidence="2 3" key="1">
    <citation type="submission" date="2019-10" db="EMBL/GenBank/DDBJ databases">
        <title>Draft Genome Sequence of Cytophagaceae sp. SJW1-29.</title>
        <authorList>
            <person name="Choi A."/>
        </authorList>
    </citation>
    <scope>NUCLEOTIDE SEQUENCE [LARGE SCALE GENOMIC DNA]</scope>
    <source>
        <strain evidence="2 3">SJW1-29</strain>
    </source>
</reference>
<dbReference type="InterPro" id="IPR021314">
    <property type="entry name" value="DUF2911"/>
</dbReference>
<organism evidence="2 3">
    <name type="scientific">Salmonirosea aquatica</name>
    <dbReference type="NCBI Taxonomy" id="2654236"/>
    <lineage>
        <taxon>Bacteria</taxon>
        <taxon>Pseudomonadati</taxon>
        <taxon>Bacteroidota</taxon>
        <taxon>Cytophagia</taxon>
        <taxon>Cytophagales</taxon>
        <taxon>Spirosomataceae</taxon>
        <taxon>Salmonirosea</taxon>
    </lineage>
</organism>
<keyword evidence="1" id="KW-1133">Transmembrane helix</keyword>
<name>A0A7C9BJC2_9BACT</name>
<evidence type="ECO:0000313" key="2">
    <source>
        <dbReference type="EMBL" id="MPR34235.1"/>
    </source>
</evidence>
<evidence type="ECO:0000313" key="3">
    <source>
        <dbReference type="Proteomes" id="UP000479293"/>
    </source>
</evidence>
<keyword evidence="1" id="KW-0472">Membrane</keyword>
<evidence type="ECO:0000256" key="1">
    <source>
        <dbReference type="SAM" id="Phobius"/>
    </source>
</evidence>
<accession>A0A7C9BJC2</accession>
<feature type="transmembrane region" description="Helical" evidence="1">
    <location>
        <begin position="7"/>
        <end position="26"/>
    </location>
</feature>
<proteinExistence type="predicted"/>
<gene>
    <name evidence="2" type="ORF">GBK04_12920</name>
</gene>